<dbReference type="Gene3D" id="3.40.50.1820">
    <property type="entry name" value="alpha/beta hydrolase"/>
    <property type="match status" value="1"/>
</dbReference>
<organism evidence="9 10">
    <name type="scientific">Methylocystis borbori</name>
    <dbReference type="NCBI Taxonomy" id="3118750"/>
    <lineage>
        <taxon>Bacteria</taxon>
        <taxon>Pseudomonadati</taxon>
        <taxon>Pseudomonadota</taxon>
        <taxon>Alphaproteobacteria</taxon>
        <taxon>Hyphomicrobiales</taxon>
        <taxon>Methylocystaceae</taxon>
        <taxon>Methylocystis</taxon>
    </lineage>
</organism>
<keyword evidence="10" id="KW-1185">Reference proteome</keyword>
<protein>
    <recommendedName>
        <fullName evidence="3">triacylglycerol lipase</fullName>
        <ecNumber evidence="3">3.1.1.3</ecNumber>
    </recommendedName>
</protein>
<keyword evidence="7" id="KW-0443">Lipid metabolism</keyword>
<gene>
    <name evidence="9" type="ORF">V3H18_05975</name>
</gene>
<comment type="caution">
    <text evidence="9">The sequence shown here is derived from an EMBL/GenBank/DDBJ whole genome shotgun (WGS) entry which is preliminary data.</text>
</comment>
<name>A0ABU7XFC4_9HYPH</name>
<reference evidence="9 10" key="1">
    <citation type="submission" date="2024-02" db="EMBL/GenBank/DDBJ databases">
        <authorList>
            <person name="Grouzdev D."/>
        </authorList>
    </citation>
    <scope>NUCLEOTIDE SEQUENCE [LARGE SCALE GENOMIC DNA]</scope>
    <source>
        <strain evidence="9 10">9N</strain>
    </source>
</reference>
<accession>A0ABU7XFC4</accession>
<dbReference type="SUPFAM" id="SSF53474">
    <property type="entry name" value="alpha/beta-Hydrolases"/>
    <property type="match status" value="1"/>
</dbReference>
<evidence type="ECO:0000256" key="4">
    <source>
        <dbReference type="ARBA" id="ARBA00022525"/>
    </source>
</evidence>
<evidence type="ECO:0000256" key="2">
    <source>
        <dbReference type="ARBA" id="ARBA00004613"/>
    </source>
</evidence>
<dbReference type="Proteomes" id="UP001350748">
    <property type="component" value="Unassembled WGS sequence"/>
</dbReference>
<evidence type="ECO:0000313" key="9">
    <source>
        <dbReference type="EMBL" id="MEF3366081.1"/>
    </source>
</evidence>
<keyword evidence="5" id="KW-0732">Signal</keyword>
<keyword evidence="6" id="KW-0378">Hydrolase</keyword>
<evidence type="ECO:0000256" key="6">
    <source>
        <dbReference type="ARBA" id="ARBA00022801"/>
    </source>
</evidence>
<evidence type="ECO:0000256" key="5">
    <source>
        <dbReference type="ARBA" id="ARBA00022729"/>
    </source>
</evidence>
<dbReference type="PANTHER" id="PTHR34043:SF3">
    <property type="entry name" value="ALPHA_BETA-HYDROLASES SUPERFAMILY PROTEIN"/>
    <property type="match status" value="1"/>
</dbReference>
<dbReference type="RefSeq" id="WP_332081050.1">
    <property type="nucleotide sequence ID" value="NZ_JAZHYN010000012.1"/>
</dbReference>
<dbReference type="InterPro" id="IPR029058">
    <property type="entry name" value="AB_hydrolase_fold"/>
</dbReference>
<evidence type="ECO:0000259" key="8">
    <source>
        <dbReference type="Pfam" id="PF24708"/>
    </source>
</evidence>
<keyword evidence="4" id="KW-0964">Secreted</keyword>
<dbReference type="EMBL" id="JAZHYN010000012">
    <property type="protein sequence ID" value="MEF3366081.1"/>
    <property type="molecule type" value="Genomic_DNA"/>
</dbReference>
<comment type="subcellular location">
    <subcellularLocation>
        <location evidence="2">Secreted</location>
    </subcellularLocation>
</comment>
<proteinExistence type="predicted"/>
<dbReference type="PANTHER" id="PTHR34043">
    <property type="entry name" value="ALPHA/BETA-HYDROLASES SUPERFAMILY PROTEIN"/>
    <property type="match status" value="1"/>
</dbReference>
<evidence type="ECO:0000256" key="7">
    <source>
        <dbReference type="ARBA" id="ARBA00023098"/>
    </source>
</evidence>
<dbReference type="EC" id="3.1.1.3" evidence="3"/>
<evidence type="ECO:0000313" key="10">
    <source>
        <dbReference type="Proteomes" id="UP001350748"/>
    </source>
</evidence>
<dbReference type="InterPro" id="IPR056304">
    <property type="entry name" value="Lip-like_C"/>
</dbReference>
<evidence type="ECO:0000256" key="1">
    <source>
        <dbReference type="ARBA" id="ARBA00001024"/>
    </source>
</evidence>
<comment type="catalytic activity">
    <reaction evidence="1">
        <text>a triacylglycerol + H2O = a diacylglycerol + a fatty acid + H(+)</text>
        <dbReference type="Rhea" id="RHEA:12044"/>
        <dbReference type="ChEBI" id="CHEBI:15377"/>
        <dbReference type="ChEBI" id="CHEBI:15378"/>
        <dbReference type="ChEBI" id="CHEBI:17855"/>
        <dbReference type="ChEBI" id="CHEBI:18035"/>
        <dbReference type="ChEBI" id="CHEBI:28868"/>
        <dbReference type="EC" id="3.1.1.3"/>
    </reaction>
</comment>
<dbReference type="Pfam" id="PF24708">
    <property type="entry name" value="Lip_C"/>
    <property type="match status" value="1"/>
</dbReference>
<evidence type="ECO:0000256" key="3">
    <source>
        <dbReference type="ARBA" id="ARBA00013279"/>
    </source>
</evidence>
<sequence length="400" mass="44466">MALKSTHIVFIHGFFGWGPREFGGLPYWGDALEQIGEPFVVHEAKVGPFSSFHDRACELFAQLAGGRVDYGAEHSAEARHARYAREYQEPMAPDWSAKNPVILVCHSAGAQTAMQLQNLLAQDFWGRGTSADWIEAVVSVAGAINGTLLPYKLGCDQASGRLRRTPSQFIGASLNFLGLAAGLPSSMRKPFDLYLDQWTNGEADMDEAMSRLDHGAFVAGDDNLGFDLTLQGCRKANGKFRSHPGTYYFSLVTNATHVGGAFGVSWFGRSWRPDSTINPVLWRPAIYQAREANFALPPIVGWGGGDLALAQWRPNDGAVSVISQRYPFTAREEPIGGEGVFGRRDLKRGRWYYEYLDQAVGNRFDHFDAVIGAWLKPWVPGLREAHREIYLRLGERLRRL</sequence>
<feature type="domain" description="Lipase-like C-terminal" evidence="8">
    <location>
        <begin position="7"/>
        <end position="121"/>
    </location>
</feature>